<evidence type="ECO:0000313" key="2">
    <source>
        <dbReference type="EMBL" id="SFX45562.1"/>
    </source>
</evidence>
<dbReference type="RefSeq" id="WP_072484358.1">
    <property type="nucleotide sequence ID" value="NZ_FPJO01000003.1"/>
</dbReference>
<dbReference type="CDD" id="cd07043">
    <property type="entry name" value="STAS_anti-anti-sigma_factors"/>
    <property type="match status" value="1"/>
</dbReference>
<name>A0A1K1X7C3_STRAR</name>
<sequence>MNLRREQALTVTAWLALTAAAVWAGVELYPYWLQFACLIAAAASLRMALHTLRHHIGRVSPGRRFGGGRAVIRLKQPATGENPDRVTQNLTAALDPPPSVLEISLTGIRTLGTDDAQVLFTVLRTAHERGVPVLVTHANSHVRTALHSMGLDRFFSYPDDRPRSKEHRGEQL</sequence>
<accession>A0A1K1X7C3</accession>
<evidence type="ECO:0000259" key="1">
    <source>
        <dbReference type="PROSITE" id="PS50801"/>
    </source>
</evidence>
<dbReference type="PROSITE" id="PS50801">
    <property type="entry name" value="STAS"/>
    <property type="match status" value="1"/>
</dbReference>
<dbReference type="SUPFAM" id="SSF52091">
    <property type="entry name" value="SpoIIaa-like"/>
    <property type="match status" value="1"/>
</dbReference>
<reference evidence="2 3" key="1">
    <citation type="submission" date="2016-11" db="EMBL/GenBank/DDBJ databases">
        <authorList>
            <person name="Jaros S."/>
            <person name="Januszkiewicz K."/>
            <person name="Wedrychowicz H."/>
        </authorList>
    </citation>
    <scope>NUCLEOTIDE SEQUENCE [LARGE SCALE GENOMIC DNA]</scope>
    <source>
        <strain evidence="2 3">OK807</strain>
    </source>
</reference>
<dbReference type="InterPro" id="IPR036513">
    <property type="entry name" value="STAS_dom_sf"/>
</dbReference>
<dbReference type="Pfam" id="PF13466">
    <property type="entry name" value="STAS_2"/>
    <property type="match status" value="1"/>
</dbReference>
<dbReference type="STRING" id="1893.SAMN02787144_1003160"/>
<gene>
    <name evidence="2" type="ORF">SAMN02787144_1003160</name>
</gene>
<protein>
    <recommendedName>
        <fullName evidence="1">STAS domain-containing protein</fullName>
    </recommendedName>
</protein>
<proteinExistence type="predicted"/>
<evidence type="ECO:0000313" key="3">
    <source>
        <dbReference type="Proteomes" id="UP000181909"/>
    </source>
</evidence>
<dbReference type="AlphaFoldDB" id="A0A1K1X7C3"/>
<organism evidence="2 3">
    <name type="scientific">Streptomyces atratus</name>
    <dbReference type="NCBI Taxonomy" id="1893"/>
    <lineage>
        <taxon>Bacteria</taxon>
        <taxon>Bacillati</taxon>
        <taxon>Actinomycetota</taxon>
        <taxon>Actinomycetes</taxon>
        <taxon>Kitasatosporales</taxon>
        <taxon>Streptomycetaceae</taxon>
        <taxon>Streptomyces</taxon>
    </lineage>
</organism>
<dbReference type="Gene3D" id="3.30.750.24">
    <property type="entry name" value="STAS domain"/>
    <property type="match status" value="1"/>
</dbReference>
<dbReference type="InterPro" id="IPR058548">
    <property type="entry name" value="MlaB-like_STAS"/>
</dbReference>
<dbReference type="InterPro" id="IPR002645">
    <property type="entry name" value="STAS_dom"/>
</dbReference>
<feature type="domain" description="STAS" evidence="1">
    <location>
        <begin position="68"/>
        <end position="172"/>
    </location>
</feature>
<dbReference type="OrthoDB" id="4228733at2"/>
<dbReference type="Proteomes" id="UP000181909">
    <property type="component" value="Unassembled WGS sequence"/>
</dbReference>
<dbReference type="EMBL" id="FPJO01000003">
    <property type="protein sequence ID" value="SFX45562.1"/>
    <property type="molecule type" value="Genomic_DNA"/>
</dbReference>